<keyword evidence="1" id="KW-0677">Repeat</keyword>
<sequence>MATTSIGTNIDERDSVLKNSSTTFKKRAGTTDVGKDYEHLYIANLVLKLVTDDDVADFNLSSNDSEYGSFDDVVVDIKFEDRRETVALQLKHISKAPRIKIEQLNAPSGNFSIEKYYEKFKNEPKLSERRTKMVLFTNSKLNDEHVDRLKFGKLVQCEQESLLSVLKSRGQCCKLEPNENSLEKYGHFFENLYLYSDQPDVKELETCTLETFKKKFSGNETTFREYVYFINQWSTKEGKKFALNKSSMKCVIALCAFSPFIRPLHFVPGGSLDVKRNTFREAISKCNFTVIDKNNFEKIDCLWSNAVDDIDDGEEMIKVNNMYQLVEGGIEKKESLYNKDETKVSKLLWLLGKSPLVVEGCPQVYETIKICQVQNLIVLDNRETYSHIVRKKSYHDDTNIQLFQKLSDLKKHSDLYTKILTNFTYSLEGQKDVSLKNLLEVCEDSDNFITTDDLVEMLEAPLAIGKHKDALPPSHIERKLTKILIDVKFLKNIADDTVVLVDCVTDLQSFKRFLPNLVISEVNDISLIRNTIHEQKIYICGNDVLQEKFSALCNENSENRFHHFRYLDNHRLEWIESGNCGPERGYIVELEKFRLQSEFMEYTIREHQFFRHSRQNINIICADPGMGKSTLMKSLKSRSSSSKWIILIYARNHALHFRKHGSNVENFLKYILEETVKECTNPFHQKVFKTMLEQNQIQLVWDGLDEASDTTQISILTLVTTFSEKGVKQWLTSRNNLKEMLENKLGMFARNIKQFSEDEQQEYIKNRLRMTEDELSETFNKIRKNIMSFPNYEILGIPLQIYMLTELFLNDRDKYLPLLDGIFTVLDLYEHFVQEKFHVLYNDKKEITLRNEQNNQHFENEKNTRMNHYKSLAASYYIYNSLIDKIINKLFGYGKTNDSFLEKIKNEGDDVGLICRVISKYDVEFVHNSYGEYFAALYLFEHETSKARDQKFISDSRFNNIRFFLDLMLSRNSKCLVGVIYKNITIVEAFTDADLLERDMIGRDIWEVACAWSKKYPIVENTVLVDYKNFDREWIINNNKQAIRDLNYRNVVQKFYKFRTSGNICYRKLMIFLPFLVPLYDGNQFGAEYSAAILYYAIRFDVPIIFECIENSLPLRQAYDTISPRSILALAFFNRSARILKKLLSEERFSSEWDCVEELLILNSEIDEIFTFALHLPEFRVDVRNFRGQSLGHFACEKNLIKTLRSLIIIKETNLNVRDRSGRRPVDIAYENGNLDVLKLIAKINILDENGCLVMHSVCEDGDLMLVEILVANGAELNLPDENGRLPIHYVTKNCDYGLNIIPFLRRNGARLDVPDGKGRLPIHDACEYGLLSMVELLVSDGAKVDVPDKNGRLPIHYACEHGELEVVEFLVMNGAQVDVPDGDGRLPMHYACKNYNHAYVIVQFLRIKDAKVDAPDVDGRQPIHYACEHGDEDVVELLVESGVKVDVPDGDGQLPIHYACKNVHNKYYVILFLLQKGAKVDLPDGWQATDIMRL</sequence>
<dbReference type="Gene3D" id="1.25.40.20">
    <property type="entry name" value="Ankyrin repeat-containing domain"/>
    <property type="match status" value="1"/>
</dbReference>
<organism evidence="4 5">
    <name type="scientific">Zophobas morio</name>
    <dbReference type="NCBI Taxonomy" id="2755281"/>
    <lineage>
        <taxon>Eukaryota</taxon>
        <taxon>Metazoa</taxon>
        <taxon>Ecdysozoa</taxon>
        <taxon>Arthropoda</taxon>
        <taxon>Hexapoda</taxon>
        <taxon>Insecta</taxon>
        <taxon>Pterygota</taxon>
        <taxon>Neoptera</taxon>
        <taxon>Endopterygota</taxon>
        <taxon>Coleoptera</taxon>
        <taxon>Polyphaga</taxon>
        <taxon>Cucujiformia</taxon>
        <taxon>Tenebrionidae</taxon>
        <taxon>Zophobas</taxon>
    </lineage>
</organism>
<keyword evidence="5" id="KW-1185">Reference proteome</keyword>
<dbReference type="Proteomes" id="UP001168821">
    <property type="component" value="Unassembled WGS sequence"/>
</dbReference>
<feature type="repeat" description="ANK" evidence="3">
    <location>
        <begin position="1318"/>
        <end position="1350"/>
    </location>
</feature>
<dbReference type="SUPFAM" id="SSF48403">
    <property type="entry name" value="Ankyrin repeat"/>
    <property type="match status" value="1"/>
</dbReference>
<dbReference type="InterPro" id="IPR051165">
    <property type="entry name" value="Multifunctional_ANK_Repeat"/>
</dbReference>
<name>A0AA38IF86_9CUCU</name>
<dbReference type="PROSITE" id="PS50088">
    <property type="entry name" value="ANK_REPEAT"/>
    <property type="match status" value="5"/>
</dbReference>
<feature type="repeat" description="ANK" evidence="3">
    <location>
        <begin position="1452"/>
        <end position="1486"/>
    </location>
</feature>
<comment type="caution">
    <text evidence="4">The sequence shown here is derived from an EMBL/GenBank/DDBJ whole genome shotgun (WGS) entry which is preliminary data.</text>
</comment>
<evidence type="ECO:0008006" key="6">
    <source>
        <dbReference type="Google" id="ProtNLM"/>
    </source>
</evidence>
<dbReference type="PANTHER" id="PTHR24123:SF33">
    <property type="entry name" value="PROTEIN HOS4"/>
    <property type="match status" value="1"/>
</dbReference>
<dbReference type="InterPro" id="IPR002110">
    <property type="entry name" value="Ankyrin_rpt"/>
</dbReference>
<evidence type="ECO:0000313" key="5">
    <source>
        <dbReference type="Proteomes" id="UP001168821"/>
    </source>
</evidence>
<dbReference type="InterPro" id="IPR036770">
    <property type="entry name" value="Ankyrin_rpt-contain_sf"/>
</dbReference>
<keyword evidence="2 3" id="KW-0040">ANK repeat</keyword>
<feature type="repeat" description="ANK" evidence="3">
    <location>
        <begin position="1250"/>
        <end position="1282"/>
    </location>
</feature>
<dbReference type="PANTHER" id="PTHR24123">
    <property type="entry name" value="ANKYRIN REPEAT-CONTAINING"/>
    <property type="match status" value="1"/>
</dbReference>
<evidence type="ECO:0000256" key="3">
    <source>
        <dbReference type="PROSITE-ProRule" id="PRU00023"/>
    </source>
</evidence>
<evidence type="ECO:0000256" key="2">
    <source>
        <dbReference type="ARBA" id="ARBA00023043"/>
    </source>
</evidence>
<accession>A0AA38IF86</accession>
<evidence type="ECO:0000313" key="4">
    <source>
        <dbReference type="EMBL" id="KAJ3653096.1"/>
    </source>
</evidence>
<evidence type="ECO:0000256" key="1">
    <source>
        <dbReference type="ARBA" id="ARBA00022737"/>
    </source>
</evidence>
<protein>
    <recommendedName>
        <fullName evidence="6">NACHT domain-containing protein</fullName>
    </recommendedName>
</protein>
<dbReference type="SUPFAM" id="SSF52540">
    <property type="entry name" value="P-loop containing nucleoside triphosphate hydrolases"/>
    <property type="match status" value="1"/>
</dbReference>
<proteinExistence type="predicted"/>
<feature type="repeat" description="ANK" evidence="3">
    <location>
        <begin position="1351"/>
        <end position="1383"/>
    </location>
</feature>
<dbReference type="Pfam" id="PF13637">
    <property type="entry name" value="Ank_4"/>
    <property type="match status" value="2"/>
</dbReference>
<dbReference type="SMART" id="SM00248">
    <property type="entry name" value="ANK"/>
    <property type="match status" value="9"/>
</dbReference>
<gene>
    <name evidence="4" type="ORF">Zmor_019013</name>
</gene>
<dbReference type="EMBL" id="JALNTZ010000005">
    <property type="protein sequence ID" value="KAJ3653096.1"/>
    <property type="molecule type" value="Genomic_DNA"/>
</dbReference>
<dbReference type="Gene3D" id="3.40.50.300">
    <property type="entry name" value="P-loop containing nucleotide triphosphate hydrolases"/>
    <property type="match status" value="1"/>
</dbReference>
<feature type="repeat" description="ANK" evidence="3">
    <location>
        <begin position="1419"/>
        <end position="1451"/>
    </location>
</feature>
<dbReference type="Pfam" id="PF12796">
    <property type="entry name" value="Ank_2"/>
    <property type="match status" value="1"/>
</dbReference>
<dbReference type="PROSITE" id="PS50297">
    <property type="entry name" value="ANK_REP_REGION"/>
    <property type="match status" value="4"/>
</dbReference>
<dbReference type="InterPro" id="IPR027417">
    <property type="entry name" value="P-loop_NTPase"/>
</dbReference>
<reference evidence="4" key="1">
    <citation type="journal article" date="2023" name="G3 (Bethesda)">
        <title>Whole genome assemblies of Zophobas morio and Tenebrio molitor.</title>
        <authorList>
            <person name="Kaur S."/>
            <person name="Stinson S.A."/>
            <person name="diCenzo G.C."/>
        </authorList>
    </citation>
    <scope>NUCLEOTIDE SEQUENCE</scope>
    <source>
        <strain evidence="4">QUZm001</strain>
    </source>
</reference>